<organism evidence="2 3">
    <name type="scientific">Pseudonocardia acidicola</name>
    <dbReference type="NCBI Taxonomy" id="2724939"/>
    <lineage>
        <taxon>Bacteria</taxon>
        <taxon>Bacillati</taxon>
        <taxon>Actinomycetota</taxon>
        <taxon>Actinomycetes</taxon>
        <taxon>Pseudonocardiales</taxon>
        <taxon>Pseudonocardiaceae</taxon>
        <taxon>Pseudonocardia</taxon>
    </lineage>
</organism>
<dbReference type="InterPro" id="IPR029033">
    <property type="entry name" value="His_PPase_superfam"/>
</dbReference>
<dbReference type="PANTHER" id="PTHR46517">
    <property type="entry name" value="FRUCTOSE-2,6-BISPHOSPHATASE TIGAR"/>
    <property type="match status" value="1"/>
</dbReference>
<evidence type="ECO:0000313" key="2">
    <source>
        <dbReference type="EMBL" id="NMH96720.1"/>
    </source>
</evidence>
<dbReference type="InterPro" id="IPR051695">
    <property type="entry name" value="Phosphoglycerate_Mutase"/>
</dbReference>
<dbReference type="InterPro" id="IPR001345">
    <property type="entry name" value="PG/BPGM_mutase_AS"/>
</dbReference>
<accession>A0ABX1S6H8</accession>
<dbReference type="Gene3D" id="3.40.50.1240">
    <property type="entry name" value="Phosphoglycerate mutase-like"/>
    <property type="match status" value="1"/>
</dbReference>
<keyword evidence="1" id="KW-0378">Hydrolase</keyword>
<keyword evidence="3" id="KW-1185">Reference proteome</keyword>
<dbReference type="InterPro" id="IPR013078">
    <property type="entry name" value="His_Pase_superF_clade-1"/>
</dbReference>
<protein>
    <submittedName>
        <fullName evidence="2">Histidine phosphatase family protein</fullName>
    </submittedName>
</protein>
<comment type="caution">
    <text evidence="2">The sequence shown here is derived from an EMBL/GenBank/DDBJ whole genome shotgun (WGS) entry which is preliminary data.</text>
</comment>
<gene>
    <name evidence="2" type="ORF">HF526_05235</name>
</gene>
<reference evidence="2 3" key="1">
    <citation type="submission" date="2020-04" db="EMBL/GenBank/DDBJ databases">
        <authorList>
            <person name="Klaysubun C."/>
            <person name="Duangmal K."/>
            <person name="Lipun K."/>
        </authorList>
    </citation>
    <scope>NUCLEOTIDE SEQUENCE [LARGE SCALE GENOMIC DNA]</scope>
    <source>
        <strain evidence="2 3">K10HN5</strain>
    </source>
</reference>
<dbReference type="Proteomes" id="UP000820669">
    <property type="component" value="Unassembled WGS sequence"/>
</dbReference>
<proteinExistence type="predicted"/>
<dbReference type="CDD" id="cd07067">
    <property type="entry name" value="HP_PGM_like"/>
    <property type="match status" value="1"/>
</dbReference>
<dbReference type="RefSeq" id="WP_169380102.1">
    <property type="nucleotide sequence ID" value="NZ_JAAXLA010000006.1"/>
</dbReference>
<evidence type="ECO:0000256" key="1">
    <source>
        <dbReference type="ARBA" id="ARBA00022801"/>
    </source>
</evidence>
<dbReference type="SMART" id="SM00855">
    <property type="entry name" value="PGAM"/>
    <property type="match status" value="1"/>
</dbReference>
<sequence length="216" mass="23219">MSLRRLILLRHGQTDYNVAGRMQGHIDSQLTDEGRTQVARAARELARFGADRLISSDLSRAVDTADQVAAVTGLPVKLDSRLRETHLGEWQGRTIDEIEADWPGAIATWRSDPTWAPPGGESRVEVVARSLPVVRELDAELAAGVDGDGDVDGDGRTGLLVAHGGLIAGLASGLLRLPEETWPSIGGVGNARWVTLARRPGHPRWRLTGYNVGAGE</sequence>
<dbReference type="EMBL" id="JAAXLA010000006">
    <property type="protein sequence ID" value="NMH96720.1"/>
    <property type="molecule type" value="Genomic_DNA"/>
</dbReference>
<dbReference type="Pfam" id="PF00300">
    <property type="entry name" value="His_Phos_1"/>
    <property type="match status" value="1"/>
</dbReference>
<dbReference type="PROSITE" id="PS00175">
    <property type="entry name" value="PG_MUTASE"/>
    <property type="match status" value="1"/>
</dbReference>
<dbReference type="PANTHER" id="PTHR46517:SF1">
    <property type="entry name" value="FRUCTOSE-2,6-BISPHOSPHATASE TIGAR"/>
    <property type="match status" value="1"/>
</dbReference>
<evidence type="ECO:0000313" key="3">
    <source>
        <dbReference type="Proteomes" id="UP000820669"/>
    </source>
</evidence>
<dbReference type="SUPFAM" id="SSF53254">
    <property type="entry name" value="Phosphoglycerate mutase-like"/>
    <property type="match status" value="1"/>
</dbReference>
<name>A0ABX1S6H8_9PSEU</name>